<accession>A0ABW4I528</accession>
<dbReference type="RefSeq" id="WP_380890832.1">
    <property type="nucleotide sequence ID" value="NZ_JBHUDY010000002.1"/>
</dbReference>
<dbReference type="EMBL" id="JBHUDY010000002">
    <property type="protein sequence ID" value="MFD1613091.1"/>
    <property type="molecule type" value="Genomic_DNA"/>
</dbReference>
<sequence>MRIDLTCRVCGGNRFTLDQQLDDCSRVECEDCGHEIGTLGELKAQVAAEVLKRSSGRSPRA</sequence>
<comment type="caution">
    <text evidence="1">The sequence shown here is derived from an EMBL/GenBank/DDBJ whole genome shotgun (WGS) entry which is preliminary data.</text>
</comment>
<gene>
    <name evidence="1" type="ORF">ACFSCW_14895</name>
</gene>
<keyword evidence="2" id="KW-1185">Reference proteome</keyword>
<protein>
    <submittedName>
        <fullName evidence="1">Uncharacterized protein</fullName>
    </submittedName>
</protein>
<name>A0ABW4I528_9SPHN</name>
<organism evidence="1 2">
    <name type="scientific">Sphingomonas tabacisoli</name>
    <dbReference type="NCBI Taxonomy" id="2249466"/>
    <lineage>
        <taxon>Bacteria</taxon>
        <taxon>Pseudomonadati</taxon>
        <taxon>Pseudomonadota</taxon>
        <taxon>Alphaproteobacteria</taxon>
        <taxon>Sphingomonadales</taxon>
        <taxon>Sphingomonadaceae</taxon>
        <taxon>Sphingomonas</taxon>
    </lineage>
</organism>
<dbReference type="Proteomes" id="UP001597115">
    <property type="component" value="Unassembled WGS sequence"/>
</dbReference>
<evidence type="ECO:0000313" key="2">
    <source>
        <dbReference type="Proteomes" id="UP001597115"/>
    </source>
</evidence>
<reference evidence="2" key="1">
    <citation type="journal article" date="2019" name="Int. J. Syst. Evol. Microbiol.">
        <title>The Global Catalogue of Microorganisms (GCM) 10K type strain sequencing project: providing services to taxonomists for standard genome sequencing and annotation.</title>
        <authorList>
            <consortium name="The Broad Institute Genomics Platform"/>
            <consortium name="The Broad Institute Genome Sequencing Center for Infectious Disease"/>
            <person name="Wu L."/>
            <person name="Ma J."/>
        </authorList>
    </citation>
    <scope>NUCLEOTIDE SEQUENCE [LARGE SCALE GENOMIC DNA]</scope>
    <source>
        <strain evidence="2">CGMCC 1.16275</strain>
    </source>
</reference>
<evidence type="ECO:0000313" key="1">
    <source>
        <dbReference type="EMBL" id="MFD1613091.1"/>
    </source>
</evidence>
<proteinExistence type="predicted"/>